<feature type="binding site" evidence="4">
    <location>
        <position position="154"/>
    </location>
    <ligand>
        <name>heme b</name>
        <dbReference type="ChEBI" id="CHEBI:60344"/>
    </ligand>
</feature>
<dbReference type="PANTHER" id="PTHR10720">
    <property type="entry name" value="HEME OXYGENASE"/>
    <property type="match status" value="1"/>
</dbReference>
<dbReference type="GO" id="GO:0042167">
    <property type="term" value="P:heme catabolic process"/>
    <property type="evidence" value="ECO:0007669"/>
    <property type="project" value="TreeGrafter"/>
</dbReference>
<dbReference type="CDD" id="cd19165">
    <property type="entry name" value="HemeO"/>
    <property type="match status" value="1"/>
</dbReference>
<gene>
    <name evidence="6" type="ORF">IF651_14615</name>
</gene>
<dbReference type="GO" id="GO:0004392">
    <property type="term" value="F:heme oxygenase (decyclizing) activity"/>
    <property type="evidence" value="ECO:0007669"/>
    <property type="project" value="InterPro"/>
</dbReference>
<dbReference type="InterPro" id="IPR016053">
    <property type="entry name" value="Haem_Oase-like"/>
</dbReference>
<evidence type="ECO:0000313" key="7">
    <source>
        <dbReference type="Proteomes" id="UP000610846"/>
    </source>
</evidence>
<dbReference type="Proteomes" id="UP000610846">
    <property type="component" value="Unassembled WGS sequence"/>
</dbReference>
<evidence type="ECO:0000256" key="2">
    <source>
        <dbReference type="ARBA" id="ARBA00022723"/>
    </source>
</evidence>
<keyword evidence="2 5" id="KW-0479">Metal-binding</keyword>
<dbReference type="PANTHER" id="PTHR10720:SF0">
    <property type="entry name" value="HEME OXYGENASE"/>
    <property type="match status" value="1"/>
</dbReference>
<reference evidence="6" key="1">
    <citation type="journal article" date="2018" name="Curr. Microbiol.">
        <title>Cellulosimicrobium arenosum sp. nov., Isolated from Marine Sediment Sand.</title>
        <authorList>
            <person name="Oh M."/>
            <person name="Kim J.H."/>
            <person name="Yoon J.H."/>
            <person name="Schumann P."/>
            <person name="Kim W."/>
        </authorList>
    </citation>
    <scope>NUCLEOTIDE SEQUENCE</scope>
    <source>
        <strain evidence="6">KCTC 49039</strain>
    </source>
</reference>
<evidence type="ECO:0000256" key="3">
    <source>
        <dbReference type="ARBA" id="ARBA00023004"/>
    </source>
</evidence>
<dbReference type="PRINTS" id="PR00088">
    <property type="entry name" value="HAEMOXYGNASE"/>
</dbReference>
<keyword evidence="3 5" id="KW-0408">Iron</keyword>
<dbReference type="GO" id="GO:0006979">
    <property type="term" value="P:response to oxidative stress"/>
    <property type="evidence" value="ECO:0007669"/>
    <property type="project" value="TreeGrafter"/>
</dbReference>
<reference evidence="6" key="2">
    <citation type="submission" date="2020-09" db="EMBL/GenBank/DDBJ databases">
        <authorList>
            <person name="Yu Y."/>
        </authorList>
    </citation>
    <scope>NUCLEOTIDE SEQUENCE</scope>
    <source>
        <strain evidence="6">KCTC 49039</strain>
    </source>
</reference>
<sequence>MTTCQDSHSATRRTTGAPVTALTHDLAPADVSAPLSQRLREGTRPEHEQAEGSGFVERLMAGGLDVAAYADLAAQQWAVYGALEAASTAIRSDVQGATLVFDALTRTPEIEKDLAFLVGPDWAERITIHPATERYVARLREVGGSLPAYAAHAYTRYLGDLSGGQIIKRMLERHYGLSVDGLAFYTFTEIPKSKPFKDVYRERLDALALTPAQVDETVAEAKLAFRLNSAVFADLGPAHPAR</sequence>
<dbReference type="PIRSF" id="PIRSF000343">
    <property type="entry name" value="Haem_Oase"/>
    <property type="match status" value="1"/>
</dbReference>
<keyword evidence="1 4" id="KW-0349">Heme</keyword>
<dbReference type="SUPFAM" id="SSF48613">
    <property type="entry name" value="Heme oxygenase-like"/>
    <property type="match status" value="1"/>
</dbReference>
<dbReference type="InterPro" id="IPR016084">
    <property type="entry name" value="Haem_Oase-like_multi-hlx"/>
</dbReference>
<comment type="caution">
    <text evidence="6">The sequence shown here is derived from an EMBL/GenBank/DDBJ whole genome shotgun (WGS) entry which is preliminary data.</text>
</comment>
<dbReference type="AlphaFoldDB" id="A0A927J1N9"/>
<evidence type="ECO:0000256" key="5">
    <source>
        <dbReference type="PIRSR" id="PIRSR000343-2"/>
    </source>
</evidence>
<dbReference type="Pfam" id="PF01126">
    <property type="entry name" value="Heme_oxygenase"/>
    <property type="match status" value="1"/>
</dbReference>
<dbReference type="InterPro" id="IPR002051">
    <property type="entry name" value="Haem_Oase"/>
</dbReference>
<dbReference type="EMBL" id="JACYHB010000014">
    <property type="protein sequence ID" value="MBD8080286.1"/>
    <property type="molecule type" value="Genomic_DNA"/>
</dbReference>
<evidence type="ECO:0000256" key="1">
    <source>
        <dbReference type="ARBA" id="ARBA00022617"/>
    </source>
</evidence>
<organism evidence="6 7">
    <name type="scientific">Cellulosimicrobium arenosum</name>
    <dbReference type="NCBI Taxonomy" id="2708133"/>
    <lineage>
        <taxon>Bacteria</taxon>
        <taxon>Bacillati</taxon>
        <taxon>Actinomycetota</taxon>
        <taxon>Actinomycetes</taxon>
        <taxon>Micrococcales</taxon>
        <taxon>Promicromonosporaceae</taxon>
        <taxon>Cellulosimicrobium</taxon>
    </lineage>
</organism>
<feature type="binding site" evidence="4">
    <location>
        <position position="201"/>
    </location>
    <ligand>
        <name>heme b</name>
        <dbReference type="ChEBI" id="CHEBI:60344"/>
    </ligand>
</feature>
<evidence type="ECO:0000313" key="6">
    <source>
        <dbReference type="EMBL" id="MBD8080286.1"/>
    </source>
</evidence>
<keyword evidence="7" id="KW-1185">Reference proteome</keyword>
<dbReference type="GO" id="GO:0006788">
    <property type="term" value="P:heme oxidation"/>
    <property type="evidence" value="ECO:0007669"/>
    <property type="project" value="InterPro"/>
</dbReference>
<dbReference type="GO" id="GO:0046872">
    <property type="term" value="F:metal ion binding"/>
    <property type="evidence" value="ECO:0007669"/>
    <property type="project" value="UniProtKB-KW"/>
</dbReference>
<accession>A0A927J1N9</accession>
<feature type="binding site" description="axial binding residue" evidence="5">
    <location>
        <position position="47"/>
    </location>
    <ligand>
        <name>heme b</name>
        <dbReference type="ChEBI" id="CHEBI:60344"/>
    </ligand>
    <ligandPart>
        <name>Fe</name>
        <dbReference type="ChEBI" id="CHEBI:18248"/>
    </ligandPart>
</feature>
<name>A0A927J1N9_9MICO</name>
<proteinExistence type="predicted"/>
<evidence type="ECO:0000256" key="4">
    <source>
        <dbReference type="PIRSR" id="PIRSR000343-1"/>
    </source>
</evidence>
<dbReference type="Gene3D" id="1.20.910.10">
    <property type="entry name" value="Heme oxygenase-like"/>
    <property type="match status" value="1"/>
</dbReference>
<feature type="binding site" evidence="4">
    <location>
        <position position="40"/>
    </location>
    <ligand>
        <name>heme b</name>
        <dbReference type="ChEBI" id="CHEBI:60344"/>
    </ligand>
</feature>
<dbReference type="GO" id="GO:0020037">
    <property type="term" value="F:heme binding"/>
    <property type="evidence" value="ECO:0007669"/>
    <property type="project" value="TreeGrafter"/>
</dbReference>
<protein>
    <submittedName>
        <fullName evidence="6">Biliverdin-producing heme oxygenase</fullName>
    </submittedName>
</protein>